<feature type="signal peptide" evidence="1">
    <location>
        <begin position="1"/>
        <end position="23"/>
    </location>
</feature>
<dbReference type="AlphaFoldDB" id="A0A930HZC3"/>
<reference evidence="2" key="1">
    <citation type="submission" date="2020-04" db="EMBL/GenBank/DDBJ databases">
        <title>Deep metagenomics examines the oral microbiome during advanced dental caries in children, revealing novel taxa and co-occurrences with host molecules.</title>
        <authorList>
            <person name="Baker J.L."/>
            <person name="Morton J.T."/>
            <person name="Dinis M."/>
            <person name="Alvarez R."/>
            <person name="Tran N.C."/>
            <person name="Knight R."/>
            <person name="Edlund A."/>
        </authorList>
    </citation>
    <scope>NUCLEOTIDE SEQUENCE</scope>
    <source>
        <strain evidence="2">JCVI_25_bin.9</strain>
    </source>
</reference>
<dbReference type="EMBL" id="JABZSQ010000064">
    <property type="protein sequence ID" value="MBF1414854.1"/>
    <property type="molecule type" value="Genomic_DNA"/>
</dbReference>
<gene>
    <name evidence="2" type="ORF">HXN33_04640</name>
</gene>
<dbReference type="Proteomes" id="UP000757461">
    <property type="component" value="Unassembled WGS sequence"/>
</dbReference>
<feature type="chain" id="PRO_5037943326" description="DUF4369 domain-containing protein" evidence="1">
    <location>
        <begin position="24"/>
        <end position="229"/>
    </location>
</feature>
<protein>
    <recommendedName>
        <fullName evidence="4">DUF4369 domain-containing protein</fullName>
    </recommendedName>
</protein>
<dbReference type="RefSeq" id="WP_219497153.1">
    <property type="nucleotide sequence ID" value="NZ_JAHXCH010000014.1"/>
</dbReference>
<comment type="caution">
    <text evidence="2">The sequence shown here is derived from an EMBL/GenBank/DDBJ whole genome shotgun (WGS) entry which is preliminary data.</text>
</comment>
<evidence type="ECO:0000256" key="1">
    <source>
        <dbReference type="SAM" id="SignalP"/>
    </source>
</evidence>
<evidence type="ECO:0008006" key="4">
    <source>
        <dbReference type="Google" id="ProtNLM"/>
    </source>
</evidence>
<proteinExistence type="predicted"/>
<keyword evidence="1" id="KW-0732">Signal</keyword>
<evidence type="ECO:0000313" key="2">
    <source>
        <dbReference type="EMBL" id="MBF1414854.1"/>
    </source>
</evidence>
<name>A0A930HZC3_9BACT</name>
<organism evidence="2 3">
    <name type="scientific">Prevotella histicola</name>
    <dbReference type="NCBI Taxonomy" id="470565"/>
    <lineage>
        <taxon>Bacteria</taxon>
        <taxon>Pseudomonadati</taxon>
        <taxon>Bacteroidota</taxon>
        <taxon>Bacteroidia</taxon>
        <taxon>Bacteroidales</taxon>
        <taxon>Prevotellaceae</taxon>
        <taxon>Prevotella</taxon>
    </lineage>
</organism>
<sequence length="229" mass="26255">MKKLHVIMLTLLMLLVSVVSINAKDKKEEPVQCVITLQNGDKVSGYVFNVKTTKVMASMYGQNVIALQTLFVSPSMTGKITKYTADDVKEFEVTVEGKTMKFLSLYTTKVFTMPKDLKPTNHRYFWQVAYEGKDVIGLLSPTIDRSYNPWTGTKIEESIAFSYCLKGDNVAVTYFVPESGSRAWPKKTLRMCFERFPKMDEYLESDAFSLKDMKKHPLDLLRVLERKLK</sequence>
<evidence type="ECO:0000313" key="3">
    <source>
        <dbReference type="Proteomes" id="UP000757461"/>
    </source>
</evidence>
<accession>A0A930HZC3</accession>